<dbReference type="Proteomes" id="UP000176037">
    <property type="component" value="Unassembled WGS sequence"/>
</dbReference>
<gene>
    <name evidence="1" type="ORF">BFC17_06480</name>
</gene>
<dbReference type="OrthoDB" id="1257554at2"/>
<sequence>MKGRKINIKEINYKYLSDCWIHSERLSKLFDFLTEKQNQQHVDRLHEKALKHALTAYENPMDKVISLVYGLLAERSSGNIKYTAEFIQALHNKEGFYNFDSFVKRLEESGIGFESYEKLYQSLQRFNGVGKKTAALLVKTLYQINISRGKEWELAFWPENSGYGMKKIANDDRLYLPVDAVIHNVFFFNNTIQDPVLYKSASRSFDTINDFLFTNSSENYPEKMLIWDDIWFWGYITQFSGKNVGVSGRRIASKEEAFNREKYWANPYTAKTNDEIKDIERACREFIEIVG</sequence>
<evidence type="ECO:0008006" key="3">
    <source>
        <dbReference type="Google" id="ProtNLM"/>
    </source>
</evidence>
<evidence type="ECO:0000313" key="1">
    <source>
        <dbReference type="EMBL" id="OFI32789.1"/>
    </source>
</evidence>
<dbReference type="AlphaFoldDB" id="A0A1E8FA51"/>
<name>A0A1E8FA51_9ALTE</name>
<accession>A0A1E8FA51</accession>
<reference evidence="1 2" key="1">
    <citation type="submission" date="2016-09" db="EMBL/GenBank/DDBJ databases">
        <title>Alteromonas lipolytica, a new species isolated from sea water.</title>
        <authorList>
            <person name="Wu Y.-H."/>
            <person name="Cheng H."/>
            <person name="Xu X.-W."/>
        </authorList>
    </citation>
    <scope>NUCLEOTIDE SEQUENCE [LARGE SCALE GENOMIC DNA]</scope>
    <source>
        <strain evidence="1 2">JW12</strain>
    </source>
</reference>
<dbReference type="EMBL" id="MJIC01000016">
    <property type="protein sequence ID" value="OFI32789.1"/>
    <property type="molecule type" value="Genomic_DNA"/>
</dbReference>
<organism evidence="1 2">
    <name type="scientific">Alteromonas lipolytica</name>
    <dbReference type="NCBI Taxonomy" id="1856405"/>
    <lineage>
        <taxon>Bacteria</taxon>
        <taxon>Pseudomonadati</taxon>
        <taxon>Pseudomonadota</taxon>
        <taxon>Gammaproteobacteria</taxon>
        <taxon>Alteromonadales</taxon>
        <taxon>Alteromonadaceae</taxon>
        <taxon>Alteromonas/Salinimonas group</taxon>
        <taxon>Alteromonas</taxon>
    </lineage>
</organism>
<proteinExistence type="predicted"/>
<dbReference type="RefSeq" id="WP_070178317.1">
    <property type="nucleotide sequence ID" value="NZ_BMJR01000005.1"/>
</dbReference>
<evidence type="ECO:0000313" key="2">
    <source>
        <dbReference type="Proteomes" id="UP000176037"/>
    </source>
</evidence>
<protein>
    <recommendedName>
        <fullName evidence="3">HhH-GPD domain-containing protein</fullName>
    </recommendedName>
</protein>
<comment type="caution">
    <text evidence="1">The sequence shown here is derived from an EMBL/GenBank/DDBJ whole genome shotgun (WGS) entry which is preliminary data.</text>
</comment>
<keyword evidence="2" id="KW-1185">Reference proteome</keyword>